<protein>
    <submittedName>
        <fullName evidence="7">HM20A-like protein</fullName>
    </submittedName>
</protein>
<evidence type="ECO:0000256" key="5">
    <source>
        <dbReference type="SAM" id="MobiDB-lite"/>
    </source>
</evidence>
<evidence type="ECO:0000313" key="8">
    <source>
        <dbReference type="Proteomes" id="UP001164746"/>
    </source>
</evidence>
<keyword evidence="1 3" id="KW-0238">DNA-binding</keyword>
<name>A0ABY7G6B0_MYAAR</name>
<dbReference type="InterPro" id="IPR051965">
    <property type="entry name" value="ChromReg_NeuronalGeneExpr"/>
</dbReference>
<proteinExistence type="predicted"/>
<accession>A0ABY7G6B0</accession>
<feature type="compositionally biased region" description="Basic residues" evidence="5">
    <location>
        <begin position="115"/>
        <end position="126"/>
    </location>
</feature>
<evidence type="ECO:0000256" key="3">
    <source>
        <dbReference type="PROSITE-ProRule" id="PRU00267"/>
    </source>
</evidence>
<feature type="coiled-coil region" evidence="4">
    <location>
        <begin position="251"/>
        <end position="299"/>
    </location>
</feature>
<keyword evidence="4" id="KW-0175">Coiled coil</keyword>
<dbReference type="SUPFAM" id="SSF47095">
    <property type="entry name" value="HMG-box"/>
    <property type="match status" value="1"/>
</dbReference>
<dbReference type="PANTHER" id="PTHR46040:SF3">
    <property type="entry name" value="HIGH MOBILITY GROUP PROTEIN 2"/>
    <property type="match status" value="1"/>
</dbReference>
<feature type="region of interest" description="Disordered" evidence="5">
    <location>
        <begin position="91"/>
        <end position="135"/>
    </location>
</feature>
<sequence length="373" mass="43062">MTTHNTTCIDDDDNNNNNNKDTIYLSLSIANYFQQRSDYYAIEAFRYFSSNFATPLLPFTFEDEASKESHDLNVDGSFVSTDATFIQPHPVPAPDMTVDESSASTVTQQTEKRKGGWPKGKKRKKAKDTNAPKQPLSGYIRFVNERRERVRQENPGMTFAVMTRMLGSEWTKLPQHEKQKYLEDAERDKERFNREMEAYQKTDAFRQFKQQQEKMAKLEMEKESSGVEDEDDQDSGTFEVPIFTEEFLDHNKARESELRQLRKQTTELEEQNAILGKHIDNMKQAIDKLQMEAIQQRNNNMALQGHLDALRQTLTANFSSIPLPGSNEVPTIETIDNYMARLHTVILEQPQKNDKLITQVRDIVGRLNIDSSS</sequence>
<dbReference type="Proteomes" id="UP001164746">
    <property type="component" value="Chromosome 16"/>
</dbReference>
<gene>
    <name evidence="7" type="ORF">MAR_003253</name>
</gene>
<keyword evidence="2 3" id="KW-0539">Nucleus</keyword>
<evidence type="ECO:0000313" key="7">
    <source>
        <dbReference type="EMBL" id="WAR29685.1"/>
    </source>
</evidence>
<dbReference type="InterPro" id="IPR036910">
    <property type="entry name" value="HMG_box_dom_sf"/>
</dbReference>
<dbReference type="SMART" id="SM00398">
    <property type="entry name" value="HMG"/>
    <property type="match status" value="1"/>
</dbReference>
<keyword evidence="8" id="KW-1185">Reference proteome</keyword>
<dbReference type="PROSITE" id="PS50118">
    <property type="entry name" value="HMG_BOX_2"/>
    <property type="match status" value="1"/>
</dbReference>
<organism evidence="7 8">
    <name type="scientific">Mya arenaria</name>
    <name type="common">Soft-shell clam</name>
    <dbReference type="NCBI Taxonomy" id="6604"/>
    <lineage>
        <taxon>Eukaryota</taxon>
        <taxon>Metazoa</taxon>
        <taxon>Spiralia</taxon>
        <taxon>Lophotrochozoa</taxon>
        <taxon>Mollusca</taxon>
        <taxon>Bivalvia</taxon>
        <taxon>Autobranchia</taxon>
        <taxon>Heteroconchia</taxon>
        <taxon>Euheterodonta</taxon>
        <taxon>Imparidentia</taxon>
        <taxon>Neoheterodontei</taxon>
        <taxon>Myida</taxon>
        <taxon>Myoidea</taxon>
        <taxon>Myidae</taxon>
        <taxon>Mya</taxon>
    </lineage>
</organism>
<evidence type="ECO:0000256" key="2">
    <source>
        <dbReference type="ARBA" id="ARBA00023242"/>
    </source>
</evidence>
<feature type="coiled-coil region" evidence="4">
    <location>
        <begin position="175"/>
        <end position="221"/>
    </location>
</feature>
<feature type="DNA-binding region" description="HMG box" evidence="3">
    <location>
        <begin position="132"/>
        <end position="200"/>
    </location>
</feature>
<evidence type="ECO:0000256" key="4">
    <source>
        <dbReference type="SAM" id="Coils"/>
    </source>
</evidence>
<dbReference type="Gene3D" id="1.10.30.10">
    <property type="entry name" value="High mobility group box domain"/>
    <property type="match status" value="1"/>
</dbReference>
<dbReference type="InterPro" id="IPR009071">
    <property type="entry name" value="HMG_box_dom"/>
</dbReference>
<dbReference type="PANTHER" id="PTHR46040">
    <property type="entry name" value="HIGH MOBILITY GROUP PROTEIN 2"/>
    <property type="match status" value="1"/>
</dbReference>
<feature type="compositionally biased region" description="Polar residues" evidence="5">
    <location>
        <begin position="99"/>
        <end position="109"/>
    </location>
</feature>
<dbReference type="Pfam" id="PF00505">
    <property type="entry name" value="HMG_box"/>
    <property type="match status" value="1"/>
</dbReference>
<dbReference type="EMBL" id="CP111027">
    <property type="protein sequence ID" value="WAR29685.1"/>
    <property type="molecule type" value="Genomic_DNA"/>
</dbReference>
<evidence type="ECO:0000259" key="6">
    <source>
        <dbReference type="PROSITE" id="PS50118"/>
    </source>
</evidence>
<dbReference type="CDD" id="cd21980">
    <property type="entry name" value="HMG-box_HMG20"/>
    <property type="match status" value="1"/>
</dbReference>
<feature type="domain" description="HMG box" evidence="6">
    <location>
        <begin position="132"/>
        <end position="200"/>
    </location>
</feature>
<reference evidence="7" key="1">
    <citation type="submission" date="2022-11" db="EMBL/GenBank/DDBJ databases">
        <title>Centuries of genome instability and evolution in soft-shell clam transmissible cancer (bioRxiv).</title>
        <authorList>
            <person name="Hart S.F.M."/>
            <person name="Yonemitsu M.A."/>
            <person name="Giersch R.M."/>
            <person name="Beal B.F."/>
            <person name="Arriagada G."/>
            <person name="Davis B.W."/>
            <person name="Ostrander E.A."/>
            <person name="Goff S.P."/>
            <person name="Metzger M.J."/>
        </authorList>
    </citation>
    <scope>NUCLEOTIDE SEQUENCE</scope>
    <source>
        <strain evidence="7">MELC-2E11</strain>
        <tissue evidence="7">Siphon/mantle</tissue>
    </source>
</reference>
<evidence type="ECO:0000256" key="1">
    <source>
        <dbReference type="ARBA" id="ARBA00023125"/>
    </source>
</evidence>